<dbReference type="PANTHER" id="PTHR34835:SF60">
    <property type="entry name" value="OS10G0490300 PROTEIN"/>
    <property type="match status" value="1"/>
</dbReference>
<reference evidence="6" key="1">
    <citation type="journal article" date="2002" name="Nature">
        <title>The genome sequence and structure of rice chromosome 1.</title>
        <authorList>
            <person name="Sasaki T."/>
            <person name="Matsumoto T."/>
            <person name="Yamamoto K."/>
            <person name="Sakata K."/>
            <person name="Baba T."/>
            <person name="Katayose Y."/>
            <person name="Wu J."/>
            <person name="Niimura Y."/>
            <person name="Cheng Z."/>
            <person name="Nagamura Y."/>
            <person name="Antonio B.A."/>
            <person name="Kanamori H."/>
            <person name="Hosokawa S."/>
            <person name="Masukawa M."/>
            <person name="Arikawa K."/>
            <person name="Chiden Y."/>
            <person name="Hayashi M."/>
            <person name="Okamoto M."/>
            <person name="Ando T."/>
            <person name="Aoki H."/>
            <person name="Arita K."/>
            <person name="Hamada M."/>
            <person name="Harada C."/>
            <person name="Hijishita S."/>
            <person name="Honda M."/>
            <person name="Ichikawa Y."/>
            <person name="Idonuma A."/>
            <person name="Iijima M."/>
            <person name="Ikeda M."/>
            <person name="Ikeno M."/>
            <person name="Itoh S."/>
            <person name="Itoh T."/>
            <person name="Itoh Y."/>
            <person name="Itoh Y."/>
            <person name="Iwabuchi A."/>
            <person name="Kamiya K."/>
            <person name="Karasawa W."/>
            <person name="Katagiri S."/>
            <person name="Kikuta A."/>
            <person name="Kobayashi N."/>
            <person name="Kono I."/>
            <person name="Machita K."/>
            <person name="Maehara T."/>
            <person name="Mizuno H."/>
            <person name="Mizubayashi T."/>
            <person name="Mukai Y."/>
            <person name="Nagasaki H."/>
            <person name="Nakashima M."/>
            <person name="Nakama Y."/>
            <person name="Nakamichi Y."/>
            <person name="Nakamura M."/>
            <person name="Namiki N."/>
            <person name="Negishi M."/>
            <person name="Ohta I."/>
            <person name="Ono N."/>
            <person name="Saji S."/>
            <person name="Sakai K."/>
            <person name="Shibata M."/>
            <person name="Shimokawa T."/>
            <person name="Shomura A."/>
            <person name="Song J."/>
            <person name="Takazaki Y."/>
            <person name="Terasawa K."/>
            <person name="Tsuji K."/>
            <person name="Waki K."/>
            <person name="Yamagata H."/>
            <person name="Yamane H."/>
            <person name="Yoshiki S."/>
            <person name="Yoshihara R."/>
            <person name="Yukawa K."/>
            <person name="Zhong H."/>
            <person name="Iwama H."/>
            <person name="Endo T."/>
            <person name="Ito H."/>
            <person name="Hahn J.H."/>
            <person name="Kim H.I."/>
            <person name="Eun M.Y."/>
            <person name="Yano M."/>
            <person name="Jiang J."/>
            <person name="Gojobori T."/>
        </authorList>
    </citation>
    <scope>NUCLEOTIDE SEQUENCE [LARGE SCALE GENOMIC DNA]</scope>
</reference>
<dbReference type="InterPro" id="IPR038765">
    <property type="entry name" value="Papain-like_cys_pep_sf"/>
</dbReference>
<proteinExistence type="inferred from homology"/>
<evidence type="ECO:0000256" key="2">
    <source>
        <dbReference type="ARBA" id="ARBA00022670"/>
    </source>
</evidence>
<dbReference type="InterPro" id="IPR003653">
    <property type="entry name" value="Peptidase_C48_C"/>
</dbReference>
<feature type="compositionally biased region" description="Basic and acidic residues" evidence="4">
    <location>
        <begin position="637"/>
        <end position="648"/>
    </location>
</feature>
<evidence type="ECO:0000313" key="6">
    <source>
        <dbReference type="EMBL" id="BAD81124.1"/>
    </source>
</evidence>
<feature type="region of interest" description="Disordered" evidence="4">
    <location>
        <begin position="637"/>
        <end position="664"/>
    </location>
</feature>
<gene>
    <name evidence="6" type="primary">P0424A08.5</name>
</gene>
<feature type="region of interest" description="Disordered" evidence="4">
    <location>
        <begin position="441"/>
        <end position="460"/>
    </location>
</feature>
<dbReference type="SUPFAM" id="SSF54001">
    <property type="entry name" value="Cysteine proteinases"/>
    <property type="match status" value="1"/>
</dbReference>
<evidence type="ECO:0000256" key="3">
    <source>
        <dbReference type="ARBA" id="ARBA00022801"/>
    </source>
</evidence>
<keyword evidence="2" id="KW-0645">Protease</keyword>
<protein>
    <submittedName>
        <fullName evidence="6">Uncharacterized protein P0424A08.5</fullName>
    </submittedName>
</protein>
<sequence length="1006" mass="115316">MVHTKDSDEIFVDSTSSDSKSSENDDVISDSEDSKTSCDEISKEELLRSLKLKLNKKKVSVDCNLKRKRSETAEVDFKNQLDSALLEIFRDNVLIGMKRKLHCHKSKKKSVMIDATEETKLTRFSVKYFSEVLEKLSKRHRDIIFKSCFKTLLLFEKCSVPYRLALWIAQKVDVNSCDIIVQDKVIPLSKESVHIVLGLPVGGLPISSNYEIGKQKILDTFGLSSLPTVNFFGDKLIKNESMSDDQVLISFMMVSSNCFLCPNSSLQPSTKYLSAFADLTSIDKLDWSNLVFEWLMKHLSKLEKSKSFGGCLYYLVVNYLDFLNFGMRKVLQDTPRIKVWKGTMIKKFSKFDKISKGVYGRRPIKDFSESCYKMIETGTAKATFLQRLDSAIGVDLPQEIKKDINELLLHHLGPDENCIDDRVKNLLIDIFVLLSNASKPSVPDNTDFNPSEDDKNKLNDGSIINEANICETPKIHSTCDDNAILNEQSPMLCKDTKTTERSCSEMDKNSDVDGIMRKLCKPGMISSPPKITKARFVGFNERKPIYFDHEKPQFQIWDSDDDNINQEDNLRFEVTPRHGLKSSKIVPDSYSPACPTELNKTKIIPLDLSQNLYDLSQNQENNSENEDQLIMVTLEDSKTQSQHNEKENLPVQQQYTKSTENKKDSPEVVFLGERQSTENCLDITSKTNVLYNKINTFIVNPDKKLKMCTASPERVLLCNVDRNVGQCCSSQKPQHDLRRILQPARYSTDPYSPERQSFCATAYDRQVYNAVCKISKISFQDKVAVDIDGVHCKFFTFGDSFKPGGELSNFVMSVFCRNMFRLSHPSKSKKHYFFSSIGERSATNFSVVKKCFDGASLARPVHSCDLLFFPIVKNRHWFVFAIDLKAQRFVFLDSMYDEDSICHQQIRPKLISNFSLAWNLYVKDHPIDFNNYTVIYPPVPKQTNRFDCGIFTLKFMEVWGPRVLLPNIFSQRDIPNIRIQLLNKMLFHPHNSILCSDLYKLLNDHF</sequence>
<feature type="region of interest" description="Disordered" evidence="4">
    <location>
        <begin position="1"/>
        <end position="39"/>
    </location>
</feature>
<dbReference type="EMBL" id="AP000837">
    <property type="protein sequence ID" value="BAD81124.1"/>
    <property type="molecule type" value="Genomic_DNA"/>
</dbReference>
<evidence type="ECO:0000259" key="5">
    <source>
        <dbReference type="PROSITE" id="PS50600"/>
    </source>
</evidence>
<dbReference type="Pfam" id="PF02902">
    <property type="entry name" value="Peptidase_C48"/>
    <property type="match status" value="1"/>
</dbReference>
<name>Q5NBN2_ORYSJ</name>
<organism evidence="6">
    <name type="scientific">Oryza sativa subsp. japonica</name>
    <name type="common">Rice</name>
    <dbReference type="NCBI Taxonomy" id="39947"/>
    <lineage>
        <taxon>Eukaryota</taxon>
        <taxon>Viridiplantae</taxon>
        <taxon>Streptophyta</taxon>
        <taxon>Embryophyta</taxon>
        <taxon>Tracheophyta</taxon>
        <taxon>Spermatophyta</taxon>
        <taxon>Magnoliopsida</taxon>
        <taxon>Liliopsida</taxon>
        <taxon>Poales</taxon>
        <taxon>Poaceae</taxon>
        <taxon>BOP clade</taxon>
        <taxon>Oryzoideae</taxon>
        <taxon>Oryzeae</taxon>
        <taxon>Oryzinae</taxon>
        <taxon>Oryza</taxon>
        <taxon>Oryza sativa</taxon>
    </lineage>
</organism>
<dbReference type="PROSITE" id="PS50600">
    <property type="entry name" value="ULP_PROTEASE"/>
    <property type="match status" value="1"/>
</dbReference>
<dbReference type="PANTHER" id="PTHR34835">
    <property type="entry name" value="OS07G0283600 PROTEIN-RELATED"/>
    <property type="match status" value="1"/>
</dbReference>
<keyword evidence="3" id="KW-0378">Hydrolase</keyword>
<feature type="domain" description="Ubiquitin-like protease family profile" evidence="5">
    <location>
        <begin position="775"/>
        <end position="959"/>
    </location>
</feature>
<dbReference type="Proteomes" id="UP000817658">
    <property type="component" value="Chromosome 1"/>
</dbReference>
<dbReference type="Gene3D" id="3.40.395.10">
    <property type="entry name" value="Adenoviral Proteinase, Chain A"/>
    <property type="match status" value="1"/>
</dbReference>
<accession>Q5NBN2</accession>
<evidence type="ECO:0000256" key="1">
    <source>
        <dbReference type="ARBA" id="ARBA00005234"/>
    </source>
</evidence>
<dbReference type="GO" id="GO:0008234">
    <property type="term" value="F:cysteine-type peptidase activity"/>
    <property type="evidence" value="ECO:0007669"/>
    <property type="project" value="InterPro"/>
</dbReference>
<evidence type="ECO:0000256" key="4">
    <source>
        <dbReference type="SAM" id="MobiDB-lite"/>
    </source>
</evidence>
<dbReference type="GO" id="GO:0006508">
    <property type="term" value="P:proteolysis"/>
    <property type="evidence" value="ECO:0007669"/>
    <property type="project" value="UniProtKB-KW"/>
</dbReference>
<dbReference type="AlphaFoldDB" id="Q5NBN2"/>
<comment type="similarity">
    <text evidence="1">Belongs to the peptidase C48 family.</text>
</comment>